<accession>A0A917XYM7</accession>
<dbReference type="InterPro" id="IPR036366">
    <property type="entry name" value="PGBDSf"/>
</dbReference>
<dbReference type="SUPFAM" id="SSF55166">
    <property type="entry name" value="Hedgehog/DD-peptidase"/>
    <property type="match status" value="1"/>
</dbReference>
<dbReference type="InterPro" id="IPR002477">
    <property type="entry name" value="Peptidoglycan-bd-like"/>
</dbReference>
<dbReference type="Proteomes" id="UP000624041">
    <property type="component" value="Unassembled WGS sequence"/>
</dbReference>
<dbReference type="RefSeq" id="WP_188857173.1">
    <property type="nucleotide sequence ID" value="NZ_BMOS01000013.1"/>
</dbReference>
<gene>
    <name evidence="5" type="ORF">GCM10007971_21780</name>
</gene>
<evidence type="ECO:0000259" key="3">
    <source>
        <dbReference type="Pfam" id="PF01471"/>
    </source>
</evidence>
<reference evidence="5" key="1">
    <citation type="journal article" date="2014" name="Int. J. Syst. Evol. Microbiol.">
        <title>Complete genome sequence of Corynebacterium casei LMG S-19264T (=DSM 44701T), isolated from a smear-ripened cheese.</title>
        <authorList>
            <consortium name="US DOE Joint Genome Institute (JGI-PGF)"/>
            <person name="Walter F."/>
            <person name="Albersmeier A."/>
            <person name="Kalinowski J."/>
            <person name="Ruckert C."/>
        </authorList>
    </citation>
    <scope>NUCLEOTIDE SEQUENCE</scope>
    <source>
        <strain evidence="5">JCM 17251</strain>
    </source>
</reference>
<evidence type="ECO:0000256" key="2">
    <source>
        <dbReference type="SAM" id="SignalP"/>
    </source>
</evidence>
<keyword evidence="6" id="KW-1185">Reference proteome</keyword>
<dbReference type="InterPro" id="IPR009045">
    <property type="entry name" value="Zn_M74/Hedgehog-like"/>
</dbReference>
<dbReference type="InterPro" id="IPR052179">
    <property type="entry name" value="DD-CPase-like"/>
</dbReference>
<feature type="signal peptide" evidence="2">
    <location>
        <begin position="1"/>
        <end position="21"/>
    </location>
</feature>
<feature type="domain" description="Peptidoglycan binding-like" evidence="3">
    <location>
        <begin position="63"/>
        <end position="118"/>
    </location>
</feature>
<keyword evidence="2" id="KW-0732">Signal</keyword>
<evidence type="ECO:0000256" key="1">
    <source>
        <dbReference type="SAM" id="MobiDB-lite"/>
    </source>
</evidence>
<name>A0A917XYM7_9BACI</name>
<dbReference type="GO" id="GO:0008233">
    <property type="term" value="F:peptidase activity"/>
    <property type="evidence" value="ECO:0007669"/>
    <property type="project" value="InterPro"/>
</dbReference>
<dbReference type="PANTHER" id="PTHR34385">
    <property type="entry name" value="D-ALANYL-D-ALANINE CARBOXYPEPTIDASE"/>
    <property type="match status" value="1"/>
</dbReference>
<organism evidence="5 6">
    <name type="scientific">Oceanobacillus indicireducens</name>
    <dbReference type="NCBI Taxonomy" id="1004261"/>
    <lineage>
        <taxon>Bacteria</taxon>
        <taxon>Bacillati</taxon>
        <taxon>Bacillota</taxon>
        <taxon>Bacilli</taxon>
        <taxon>Bacillales</taxon>
        <taxon>Bacillaceae</taxon>
        <taxon>Oceanobacillus</taxon>
    </lineage>
</organism>
<feature type="compositionally biased region" description="Basic and acidic residues" evidence="1">
    <location>
        <begin position="31"/>
        <end position="47"/>
    </location>
</feature>
<dbReference type="AlphaFoldDB" id="A0A917XYM7"/>
<feature type="chain" id="PRO_5039191924" description="Carboxypeptidase" evidence="2">
    <location>
        <begin position="22"/>
        <end position="341"/>
    </location>
</feature>
<dbReference type="Gene3D" id="1.10.101.10">
    <property type="entry name" value="PGBD-like superfamily/PGBD"/>
    <property type="match status" value="1"/>
</dbReference>
<dbReference type="InterPro" id="IPR003709">
    <property type="entry name" value="VanY-like_core_dom"/>
</dbReference>
<dbReference type="Pfam" id="PF02557">
    <property type="entry name" value="VanY"/>
    <property type="match status" value="1"/>
</dbReference>
<evidence type="ECO:0000259" key="4">
    <source>
        <dbReference type="Pfam" id="PF02557"/>
    </source>
</evidence>
<evidence type="ECO:0000313" key="6">
    <source>
        <dbReference type="Proteomes" id="UP000624041"/>
    </source>
</evidence>
<protein>
    <recommendedName>
        <fullName evidence="7">Carboxypeptidase</fullName>
    </recommendedName>
</protein>
<proteinExistence type="predicted"/>
<dbReference type="EMBL" id="BMOS01000013">
    <property type="protein sequence ID" value="GGN59055.1"/>
    <property type="molecule type" value="Genomic_DNA"/>
</dbReference>
<dbReference type="Pfam" id="PF01471">
    <property type="entry name" value="PG_binding_1"/>
    <property type="match status" value="1"/>
</dbReference>
<sequence>MKRKSIIIALFTLLLLLAACTDGEETSNHSSDSEAAKETEKDVKVNDEDVASPAGELQKLDEGEAVAQLQADLEKIGYTLPIDGVYSDVTTWAITDIQLQLDDLYVTGVYDEATQAAMENILEGKLTIEVGAGLPPLAEPVTTDSGSLVVGNPYDQLAIINKENALPEDYEPHDLVVPDVRFPFEEDLPKKQLRAPAAEALEALFSEAEAAGYELFAQSGYRGYDTQVSLFKAYAAEHGEEEANIFSARPGESEHQTGLAMDITSESVSYQLTTDFGETPEGQWVAENAHTFGFIIRYEEGKEDVTQYQFEPWHLRYVGVKAATEMVENNLTMEEYFAENE</sequence>
<dbReference type="Gene3D" id="3.30.1380.10">
    <property type="match status" value="1"/>
</dbReference>
<evidence type="ECO:0000313" key="5">
    <source>
        <dbReference type="EMBL" id="GGN59055.1"/>
    </source>
</evidence>
<dbReference type="PANTHER" id="PTHR34385:SF1">
    <property type="entry name" value="PEPTIDOGLYCAN L-ALANYL-D-GLUTAMATE ENDOPEPTIDASE CWLK"/>
    <property type="match status" value="1"/>
</dbReference>
<evidence type="ECO:0008006" key="7">
    <source>
        <dbReference type="Google" id="ProtNLM"/>
    </source>
</evidence>
<comment type="caution">
    <text evidence="5">The sequence shown here is derived from an EMBL/GenBank/DDBJ whole genome shotgun (WGS) entry which is preliminary data.</text>
</comment>
<feature type="domain" description="D-alanyl-D-alanine carboxypeptidase-like core" evidence="4">
    <location>
        <begin position="191"/>
        <end position="319"/>
    </location>
</feature>
<dbReference type="PROSITE" id="PS51257">
    <property type="entry name" value="PROKAR_LIPOPROTEIN"/>
    <property type="match status" value="1"/>
</dbReference>
<dbReference type="GO" id="GO:0006508">
    <property type="term" value="P:proteolysis"/>
    <property type="evidence" value="ECO:0007669"/>
    <property type="project" value="InterPro"/>
</dbReference>
<dbReference type="SUPFAM" id="SSF47090">
    <property type="entry name" value="PGBD-like"/>
    <property type="match status" value="1"/>
</dbReference>
<dbReference type="InterPro" id="IPR036365">
    <property type="entry name" value="PGBD-like_sf"/>
</dbReference>
<feature type="region of interest" description="Disordered" evidence="1">
    <location>
        <begin position="25"/>
        <end position="56"/>
    </location>
</feature>
<dbReference type="CDD" id="cd14852">
    <property type="entry name" value="LD-carboxypeptidase"/>
    <property type="match status" value="1"/>
</dbReference>
<dbReference type="InterPro" id="IPR058193">
    <property type="entry name" value="VanY/YodJ_core_dom"/>
</dbReference>
<reference evidence="5" key="2">
    <citation type="submission" date="2020-09" db="EMBL/GenBank/DDBJ databases">
        <authorList>
            <person name="Sun Q."/>
            <person name="Ohkuma M."/>
        </authorList>
    </citation>
    <scope>NUCLEOTIDE SEQUENCE</scope>
    <source>
        <strain evidence="5">JCM 17251</strain>
    </source>
</reference>